<evidence type="ECO:0000313" key="2">
    <source>
        <dbReference type="Proteomes" id="UP001207468"/>
    </source>
</evidence>
<reference evidence="1" key="1">
    <citation type="submission" date="2021-03" db="EMBL/GenBank/DDBJ databases">
        <title>Evolutionary priming and transition to the ectomycorrhizal habit in an iconic lineage of mushroom-forming fungi: is preadaptation a requirement?</title>
        <authorList>
            <consortium name="DOE Joint Genome Institute"/>
            <person name="Looney B.P."/>
            <person name="Miyauchi S."/>
            <person name="Morin E."/>
            <person name="Drula E."/>
            <person name="Courty P.E."/>
            <person name="Chicoki N."/>
            <person name="Fauchery L."/>
            <person name="Kohler A."/>
            <person name="Kuo A."/>
            <person name="LaButti K."/>
            <person name="Pangilinan J."/>
            <person name="Lipzen A."/>
            <person name="Riley R."/>
            <person name="Andreopoulos W."/>
            <person name="He G."/>
            <person name="Johnson J."/>
            <person name="Barry K.W."/>
            <person name="Grigoriev I.V."/>
            <person name="Nagy L."/>
            <person name="Hibbett D."/>
            <person name="Henrissat B."/>
            <person name="Matheny P.B."/>
            <person name="Labbe J."/>
            <person name="Martin A.F."/>
        </authorList>
    </citation>
    <scope>NUCLEOTIDE SEQUENCE</scope>
    <source>
        <strain evidence="1">BPL698</strain>
    </source>
</reference>
<gene>
    <name evidence="1" type="ORF">F5148DRAFT_1242749</name>
</gene>
<dbReference type="EMBL" id="JAGFNK010000427">
    <property type="protein sequence ID" value="KAI9450527.1"/>
    <property type="molecule type" value="Genomic_DNA"/>
</dbReference>
<organism evidence="1 2">
    <name type="scientific">Russula earlei</name>
    <dbReference type="NCBI Taxonomy" id="71964"/>
    <lineage>
        <taxon>Eukaryota</taxon>
        <taxon>Fungi</taxon>
        <taxon>Dikarya</taxon>
        <taxon>Basidiomycota</taxon>
        <taxon>Agaricomycotina</taxon>
        <taxon>Agaricomycetes</taxon>
        <taxon>Russulales</taxon>
        <taxon>Russulaceae</taxon>
        <taxon>Russula</taxon>
    </lineage>
</organism>
<keyword evidence="2" id="KW-1185">Reference proteome</keyword>
<dbReference type="Proteomes" id="UP001207468">
    <property type="component" value="Unassembled WGS sequence"/>
</dbReference>
<proteinExistence type="predicted"/>
<evidence type="ECO:0000313" key="1">
    <source>
        <dbReference type="EMBL" id="KAI9450527.1"/>
    </source>
</evidence>
<protein>
    <submittedName>
        <fullName evidence="1">SNF2 family N-terminal domain-containing protein</fullName>
    </submittedName>
</protein>
<accession>A0ACC0TVY0</accession>
<name>A0ACC0TVY0_9AGAM</name>
<sequence>MATRDDLGTPAGSSLAPSPVPQSMHFNGDDSDNMQVDSDDDAPDADADADADIDADGDYVEEPDQVPVSYPPSASTSRPVGRQLMQDDDYGFEDTPDDDEDDDDGSYGDEEYGGAGSSSGKKKVPKKKKVPSRPKLVASRPPSSDSDSEYGARSKKKKKPRVSGDEVRTSSRGVKVPNYADDVEDFEQFDEPHPGYYIDPNAQEKENDEIEAVLGHARDEGHEDDLEDLWYENLGFSHLRNTDETYEFLKRYKGLKRVDNYIKAYKSYQARLAASGLTSEERETLLLDKEREKQDLELYKTVERVVSHRDGAKGEIEYFCKWNEEIRPIAREQLDAYRQREAEAKFPYKSAAYARTQRPPFEKITEDPEYIVKTGGQLKDFQLTGLNWLAYLWSKGENGILADEMGLGKTVQTVSFLSYLFHNLHQFGPFLVIVPLSTIAAWQSQFQTWAPDLNVITYIGTAAAREVIRKYEFGSSNKKLKLNVLLTTYELTLRDAKELGDIKWQVLAVDEAHRLKNSESQLYEALRAFSAASKLLITGTPLQNNVKELLSLMHFLMPEKCKSFALTSEFDLSDADHESKIKELHAQLESLMLRRLKRDVLKSLPTKSERILRVEMSAMQTHYYKNILTKNFQALQKSASGNSNISLLNIAMELKKAANHPFLFDGAEVKTESPEETLKGLVMNSGKMVLLDKLLARLHSDGHRVLIFSQMVRMLDILSDYLSFRNYLHQRLDGMVSSDARKKSIAHFNAPDSPDFVFLLSTRAGGLGINLETADTVIIFDSDWNPQNDLQAMARAHRIGQKSHVSVYRFVSKETMEEDILERAKKKMVLEYAIINQMDTSQAHLSGKTNNGKDVTKPDNLSREELTAVLKYGAQKLFDKDNTQQDKKLDEMDLDDILNRAEDHETITGGDGGASLGGEGFLASVASVSDVKTEMSWEEIIPLEERQRVEREEDQRKAEEFAALDTKDRKRSHAPVSYEGMDVDQPGSASTSKKPKGPAPTRKSASQKAMELKDRDVRVLIRSMQKWGDIRQRYDVIVADAKLQDKNKGMIIDVADDIVELCAGAVDENNTQKQTRVAAGETLTTAQKSKAVLVTYGNVGNINAETVLSRTRDLHILYNILSPLSTEELHAWSIPVDNIRPTLNWSGRWGPQEDSMLLVGAFRHGFGNWEVIAKDSKLGLSDKFFLEEGKKGEDASTKPIPNAIHLVRRGDYLLGLLRDHEEKLRLYETSLRTKGQLRVSASPPPVASSSYSGSNKRRAESEAVASVEDTSARKRKRRPTPTFTDSESSDECPSMDEAATKEELRPVKKQLKQLKLSGGDMPRDDKVAILKESLAAIGRRIEIVLEAKQAAGEDRDRWRRHLWTFVTLFWPKKVRAGKLEEIHAKMVIKEAGDANVPKKPRISSNGKPTGNGPAPSAPTIRTNGKSHR</sequence>
<comment type="caution">
    <text evidence="1">The sequence shown here is derived from an EMBL/GenBank/DDBJ whole genome shotgun (WGS) entry which is preliminary data.</text>
</comment>